<evidence type="ECO:0000313" key="12">
    <source>
        <dbReference type="Proteomes" id="UP000254765"/>
    </source>
</evidence>
<evidence type="ECO:0000313" key="15">
    <source>
        <dbReference type="Proteomes" id="UP000321126"/>
    </source>
</evidence>
<dbReference type="EMBL" id="PQGI01000010">
    <property type="protein sequence ID" value="POP16285.1"/>
    <property type="molecule type" value="Genomic_DNA"/>
</dbReference>
<proteinExistence type="predicted"/>
<evidence type="ECO:0000313" key="14">
    <source>
        <dbReference type="Proteomes" id="UP000320710"/>
    </source>
</evidence>
<reference evidence="9 15" key="7">
    <citation type="submission" date="2019-07" db="EMBL/GenBank/DDBJ databases">
        <title>Serratia strains were isolated from fresh produce.</title>
        <authorList>
            <person name="Cho G.-S."/>
            <person name="Stein M."/>
            <person name="Lee W."/>
            <person name="Suh S.H."/>
            <person name="Franz C.M.A.P."/>
        </authorList>
    </citation>
    <scope>NUCLEOTIDE SEQUENCE [LARGE SCALE GENOMIC DNA]</scope>
    <source>
        <strain evidence="9 15">S16</strain>
    </source>
</reference>
<evidence type="ECO:0000313" key="1">
    <source>
        <dbReference type="EMBL" id="KMU52031.1"/>
    </source>
</evidence>
<dbReference type="EMBL" id="SPSG01001255">
    <property type="protein sequence ID" value="TFV08294.1"/>
    <property type="molecule type" value="Genomic_DNA"/>
</dbReference>
<dbReference type="GeneID" id="301145789"/>
<dbReference type="EMBL" id="VFMJ01000001">
    <property type="protein sequence ID" value="TQI84555.1"/>
    <property type="molecule type" value="Genomic_DNA"/>
</dbReference>
<evidence type="ECO:0000313" key="7">
    <source>
        <dbReference type="EMBL" id="TFV08294.1"/>
    </source>
</evidence>
<evidence type="ECO:0000313" key="2">
    <source>
        <dbReference type="EMBL" id="MDQ9557016.1"/>
    </source>
</evidence>
<dbReference type="EMBL" id="UGYK01000002">
    <property type="protein sequence ID" value="SUI67415.1"/>
    <property type="molecule type" value="Genomic_DNA"/>
</dbReference>
<evidence type="ECO:0000313" key="6">
    <source>
        <dbReference type="EMBL" id="SUI67415.1"/>
    </source>
</evidence>
<accession>A0A3E2EKY4</accession>
<evidence type="ECO:0000313" key="17">
    <source>
        <dbReference type="Proteomes" id="UP001234811"/>
    </source>
</evidence>
<dbReference type="SMR" id="A0A0F6KRK0"/>
<accession>A0A0F6KRK0</accession>
<dbReference type="Proteomes" id="UP000321126">
    <property type="component" value="Unassembled WGS sequence"/>
</dbReference>
<dbReference type="EMBL" id="JAVIPQ010000241">
    <property type="protein sequence ID" value="MDQ9557016.1"/>
    <property type="molecule type" value="Genomic_DNA"/>
</dbReference>
<organism evidence="9 15">
    <name type="scientific">Serratia marcescens</name>
    <dbReference type="NCBI Taxonomy" id="615"/>
    <lineage>
        <taxon>Bacteria</taxon>
        <taxon>Pseudomonadati</taxon>
        <taxon>Pseudomonadota</taxon>
        <taxon>Gammaproteobacteria</taxon>
        <taxon>Enterobacterales</taxon>
        <taxon>Yersiniaceae</taxon>
        <taxon>Serratia</taxon>
    </lineage>
</organism>
<dbReference type="Proteomes" id="UP000320710">
    <property type="component" value="Unassembled WGS sequence"/>
</dbReference>
<reference evidence="4 16" key="8">
    <citation type="submission" date="2019-11" db="EMBL/GenBank/DDBJ databases">
        <title>Whole genome sequence of a plant growth promoting strain Serratia marcescens BTL07 isolated from the rhizoplane of Chili (Capsicum annuum).</title>
        <authorList>
            <person name="Dutta S."/>
            <person name="Khatun A."/>
            <person name="Gupta D.R."/>
            <person name="Surovy M.Z."/>
            <person name="Rahman M.M."/>
            <person name="Mahmud N.U."/>
            <person name="Emes R."/>
            <person name="Warry A."/>
            <person name="West H."/>
            <person name="Clarke M.L."/>
            <person name="Islam M.T."/>
        </authorList>
    </citation>
    <scope>NUCLEOTIDE SEQUENCE [LARGE SCALE GENOMIC DNA]</scope>
    <source>
        <strain evidence="4 16">BTL07</strain>
    </source>
</reference>
<reference evidence="3 11" key="11">
    <citation type="submission" date="2024-07" db="EMBL/GenBank/DDBJ databases">
        <authorList>
            <person name="Raymann K."/>
        </authorList>
    </citation>
    <scope>NUCLEOTIDE SEQUENCE [LARGE SCALE GENOMIC DNA]</scope>
    <source>
        <strain evidence="3 11">KZ19</strain>
    </source>
</reference>
<reference evidence="8 14" key="6">
    <citation type="submission" date="2019-07" db="EMBL/GenBank/DDBJ databases">
        <title>Investigation of anaerobic lignin degradation for improved lignocellulosic biofuels.</title>
        <authorList>
            <person name="Deangelis K.PhD."/>
        </authorList>
    </citation>
    <scope>NUCLEOTIDE SEQUENCE [LARGE SCALE GENOMIC DNA]</scope>
    <source>
        <strain evidence="8 14">106R</strain>
    </source>
</reference>
<reference evidence="7 13" key="4">
    <citation type="submission" date="2019-03" db="EMBL/GenBank/DDBJ databases">
        <title>Serratia marcescens strain N2 draft genome.</title>
        <authorList>
            <person name="Yassin A."/>
            <person name="El-Kenawy N."/>
            <person name="Youssef N.H."/>
        </authorList>
    </citation>
    <scope>NUCLEOTIDE SEQUENCE [LARGE SCALE GENOMIC DNA]</scope>
    <source>
        <strain evidence="7 13">N2</strain>
    </source>
</reference>
<evidence type="ECO:0000313" key="11">
    <source>
        <dbReference type="Proteomes" id="UP000237365"/>
    </source>
</evidence>
<dbReference type="Proteomes" id="UP000237365">
    <property type="component" value="Unassembled WGS sequence"/>
</dbReference>
<reference evidence="3 11" key="10">
    <citation type="submission" date="2024-07" db="EMBL/GenBank/DDBJ databases">
        <title>Making a pathogen? Evaluating the impact of protist predation on the evolution of virulence in Serratia marcescens.</title>
        <authorList>
            <person name="Hopkins H."/>
            <person name="Lopezguerra C."/>
            <person name="Lau M.-J."/>
        </authorList>
    </citation>
    <scope>NUCLEOTIDE SEQUENCE [LARGE SCALE GENOMIC DNA]</scope>
    <source>
        <strain evidence="3 11">KZ19</strain>
    </source>
</reference>
<dbReference type="Proteomes" id="UP000037482">
    <property type="component" value="Unassembled WGS sequence"/>
</dbReference>
<dbReference type="EMBL" id="WNKC01000001">
    <property type="protein sequence ID" value="MVF02985.1"/>
    <property type="molecule type" value="Genomic_DNA"/>
</dbReference>
<accession>A0A656VJ49</accession>
<evidence type="ECO:0000313" key="5">
    <source>
        <dbReference type="EMBL" id="POP16285.1"/>
    </source>
</evidence>
<name>A0A0F6KRK0_SERMA</name>
<evidence type="ECO:0000313" key="10">
    <source>
        <dbReference type="Proteomes" id="UP000037482"/>
    </source>
</evidence>
<reference evidence="6 12" key="3">
    <citation type="submission" date="2018-06" db="EMBL/GenBank/DDBJ databases">
        <authorList>
            <consortium name="Pathogen Informatics"/>
            <person name="Doyle S."/>
        </authorList>
    </citation>
    <scope>NUCLEOTIDE SEQUENCE [LARGE SCALE GENOMIC DNA]</scope>
    <source>
        <strain evidence="6 12">NCTC10211</strain>
    </source>
</reference>
<dbReference type="Proteomes" id="UP001234811">
    <property type="component" value="Unassembled WGS sequence"/>
</dbReference>
<evidence type="ECO:0000313" key="13">
    <source>
        <dbReference type="Proteomes" id="UP000298510"/>
    </source>
</evidence>
<evidence type="ECO:0000313" key="9">
    <source>
        <dbReference type="EMBL" id="TXE36061.1"/>
    </source>
</evidence>
<gene>
    <name evidence="1" type="ORF">AB868_02782</name>
    <name evidence="3" type="ORF">C3R40_011680</name>
    <name evidence="5" type="ORF">C3R40_14670</name>
    <name evidence="7" type="ORF">E0L31_10050</name>
    <name evidence="8" type="ORF">FHU12_2070</name>
    <name evidence="9" type="ORF">FOT62_03490</name>
    <name evidence="4" type="ORF">GMA22_06900</name>
    <name evidence="6" type="ORF">NCTC10211_04203</name>
    <name evidence="2" type="ORF">RF091_16035</name>
</gene>
<dbReference type="EMBL" id="LFJS01000012">
    <property type="protein sequence ID" value="KMU52031.1"/>
    <property type="molecule type" value="Genomic_DNA"/>
</dbReference>
<evidence type="ECO:0000313" key="3">
    <source>
        <dbReference type="EMBL" id="MEX3187280.1"/>
    </source>
</evidence>
<dbReference type="Proteomes" id="UP000254765">
    <property type="component" value="Unassembled WGS sequence"/>
</dbReference>
<reference evidence="5" key="2">
    <citation type="submission" date="2018-01" db="EMBL/GenBank/DDBJ databases">
        <title>The opportunistic pathogen Serratia marcescens is an overlooked threat to honeybees.</title>
        <authorList>
            <person name="Raymann K."/>
            <person name="Shaffer Z."/>
            <person name="Coon K."/>
            <person name="Salisbury S."/>
            <person name="Moran N.A."/>
        </authorList>
    </citation>
    <scope>NUCLEOTIDE SEQUENCE [LARGE SCALE GENOMIC DNA]</scope>
    <source>
        <strain evidence="5">KZ19</strain>
    </source>
</reference>
<reference evidence="1 10" key="1">
    <citation type="submission" date="2015-06" db="EMBL/GenBank/DDBJ databases">
        <title>Draft Genome of Serratia marcescens Strain AH0650_Sm1.</title>
        <authorList>
            <person name="Wan Y."/>
            <person name="Gorrie C."/>
            <person name="Holt K."/>
        </authorList>
    </citation>
    <scope>NUCLEOTIDE SEQUENCE [LARGE SCALE GENOMIC DNA]</scope>
    <source>
        <strain evidence="1 10">AH0650_Sm1</strain>
    </source>
</reference>
<reference evidence="2 17" key="9">
    <citation type="submission" date="2023-07" db="EMBL/GenBank/DDBJ databases">
        <title>Pathogens genome sequencing project 196.</title>
        <authorList>
            <person name="Cao X."/>
        </authorList>
    </citation>
    <scope>NUCLEOTIDE SEQUENCE [LARGE SCALE GENOMIC DNA]</scope>
    <source>
        <strain evidence="2 17">SM41</strain>
    </source>
</reference>
<sequence length="134" mass="15704">MTLSINAWLLGKIDDYKFSVRDATVDFYMAEAALRRPECNIDHLKRYNSVSLTMANLCLENGDDDSYLHALSKLHNRLIVEINNPQRCQLFRVQSYHFARHTLTLICQKYAMEGTWEKANAFQKDFVKRVPFQL</sequence>
<dbReference type="EMBL" id="VOUQ01000002">
    <property type="protein sequence ID" value="TXE36061.1"/>
    <property type="molecule type" value="Genomic_DNA"/>
</dbReference>
<dbReference type="STRING" id="273526.SMDB11_1452"/>
<dbReference type="RefSeq" id="WP_004931369.1">
    <property type="nucleotide sequence ID" value="NZ_ABEXNO020000001.1"/>
</dbReference>
<reference evidence="8 14" key="5">
    <citation type="submission" date="2019-06" db="EMBL/GenBank/DDBJ databases">
        <authorList>
            <person name="Deangelis K."/>
            <person name="Huntemann M."/>
            <person name="Clum A."/>
            <person name="Pillay M."/>
            <person name="Palaniappan K."/>
            <person name="Varghese N."/>
            <person name="Mikhailova N."/>
            <person name="Stamatis D."/>
            <person name="Reddy T."/>
            <person name="Daum C."/>
            <person name="Shapiro N."/>
            <person name="Ivanova N."/>
            <person name="Kyrpides N."/>
            <person name="Woyke T."/>
        </authorList>
    </citation>
    <scope>NUCLEOTIDE SEQUENCE [LARGE SCALE GENOMIC DNA]</scope>
    <source>
        <strain evidence="8 14">106R</strain>
    </source>
</reference>
<dbReference type="AlphaFoldDB" id="A0A0F6KRK0"/>
<dbReference type="Proteomes" id="UP000443014">
    <property type="component" value="Unassembled WGS sequence"/>
</dbReference>
<evidence type="ECO:0000313" key="4">
    <source>
        <dbReference type="EMBL" id="MVF02985.1"/>
    </source>
</evidence>
<protein>
    <submittedName>
        <fullName evidence="9">Uncharacterized protein</fullName>
    </submittedName>
</protein>
<evidence type="ECO:0000313" key="8">
    <source>
        <dbReference type="EMBL" id="TQI84555.1"/>
    </source>
</evidence>
<dbReference type="OrthoDB" id="5880814at2"/>
<evidence type="ECO:0000313" key="16">
    <source>
        <dbReference type="Proteomes" id="UP000443014"/>
    </source>
</evidence>
<dbReference type="EMBL" id="PQGI02000001">
    <property type="protein sequence ID" value="MEX3187280.1"/>
    <property type="molecule type" value="Genomic_DNA"/>
</dbReference>